<accession>A0ABP5SMZ6</accession>
<dbReference type="InterPro" id="IPR006680">
    <property type="entry name" value="Amidohydro-rel"/>
</dbReference>
<evidence type="ECO:0000259" key="1">
    <source>
        <dbReference type="Pfam" id="PF04909"/>
    </source>
</evidence>
<reference evidence="3" key="1">
    <citation type="journal article" date="2019" name="Int. J. Syst. Evol. Microbiol.">
        <title>The Global Catalogue of Microorganisms (GCM) 10K type strain sequencing project: providing services to taxonomists for standard genome sequencing and annotation.</title>
        <authorList>
            <consortium name="The Broad Institute Genomics Platform"/>
            <consortium name="The Broad Institute Genome Sequencing Center for Infectious Disease"/>
            <person name="Wu L."/>
            <person name="Ma J."/>
        </authorList>
    </citation>
    <scope>NUCLEOTIDE SEQUENCE [LARGE SCALE GENOMIC DNA]</scope>
    <source>
        <strain evidence="3">JCM 3272</strain>
    </source>
</reference>
<organism evidence="2 3">
    <name type="scientific">Dactylosporangium salmoneum</name>
    <dbReference type="NCBI Taxonomy" id="53361"/>
    <lineage>
        <taxon>Bacteria</taxon>
        <taxon>Bacillati</taxon>
        <taxon>Actinomycetota</taxon>
        <taxon>Actinomycetes</taxon>
        <taxon>Micromonosporales</taxon>
        <taxon>Micromonosporaceae</taxon>
        <taxon>Dactylosporangium</taxon>
    </lineage>
</organism>
<dbReference type="SUPFAM" id="SSF51556">
    <property type="entry name" value="Metallo-dependent hydrolases"/>
    <property type="match status" value="1"/>
</dbReference>
<feature type="domain" description="Amidohydrolase-related" evidence="1">
    <location>
        <begin position="12"/>
        <end position="369"/>
    </location>
</feature>
<dbReference type="EMBL" id="BAAARV010000015">
    <property type="protein sequence ID" value="GAA2334970.1"/>
    <property type="molecule type" value="Genomic_DNA"/>
</dbReference>
<dbReference type="Proteomes" id="UP001501444">
    <property type="component" value="Unassembled WGS sequence"/>
</dbReference>
<gene>
    <name evidence="2" type="ORF">GCM10010170_014640</name>
</gene>
<dbReference type="InterPro" id="IPR032466">
    <property type="entry name" value="Metal_Hydrolase"/>
</dbReference>
<comment type="caution">
    <text evidence="2">The sequence shown here is derived from an EMBL/GenBank/DDBJ whole genome shotgun (WGS) entry which is preliminary data.</text>
</comment>
<dbReference type="Pfam" id="PF04909">
    <property type="entry name" value="Amidohydro_2"/>
    <property type="match status" value="1"/>
</dbReference>
<dbReference type="Gene3D" id="3.20.20.140">
    <property type="entry name" value="Metal-dependent hydrolases"/>
    <property type="match status" value="1"/>
</dbReference>
<dbReference type="PANTHER" id="PTHR43383:SF2">
    <property type="entry name" value="AMIDOHYDROLASE 2 FAMILY PROTEIN"/>
    <property type="match status" value="1"/>
</dbReference>
<keyword evidence="3" id="KW-1185">Reference proteome</keyword>
<evidence type="ECO:0000313" key="3">
    <source>
        <dbReference type="Proteomes" id="UP001501444"/>
    </source>
</evidence>
<dbReference type="PANTHER" id="PTHR43383">
    <property type="entry name" value="NODULIN 6"/>
    <property type="match status" value="1"/>
</dbReference>
<name>A0ABP5SMZ6_9ACTN</name>
<evidence type="ECO:0000313" key="2">
    <source>
        <dbReference type="EMBL" id="GAA2334970.1"/>
    </source>
</evidence>
<dbReference type="RefSeq" id="WP_344611477.1">
    <property type="nucleotide sequence ID" value="NZ_BAAARV010000015.1"/>
</dbReference>
<proteinExistence type="predicted"/>
<sequence length="377" mass="39699">MDSLLEGLRLVDAHCHGVVAGPLTADAFGLLATEASEPAPPGVSHLDGPLGLAIRRWCAPVLDLPAHAPAADYLARRTQLGADAARRLLHAARLAALFVDTGIRAPGDDWLDGDELGAAAGARVAEVVRLEAVAEQVAASGVAAADFAPAFADALAAATRTAVAVKSVLAYRRGFDIDPSRPARQAVTDAAGGWLRRGAPRLTDPVLLRHLLWCGVDTGLPIQLHTGFGDRDLTLPRADPSLMRGWYERVEPSGVPVVLLHCYPYHRQAGWLAQVYPNVYVDVGLTLGHVGAQAGPVLGEFFELAPFTKVLYSSDAYGLPELFLVGAAQFRWALGHLLSTWLAAGAVADADAERLAHAVAADNARHVYRTAIAASAA</sequence>
<protein>
    <submittedName>
        <fullName evidence="2">Amidohydrolase family protein</fullName>
    </submittedName>
</protein>